<evidence type="ECO:0000256" key="1">
    <source>
        <dbReference type="SAM" id="MobiDB-lite"/>
    </source>
</evidence>
<keyword evidence="2" id="KW-1133">Transmembrane helix</keyword>
<keyword evidence="2" id="KW-0472">Membrane</keyword>
<protein>
    <recommendedName>
        <fullName evidence="5">DUF3426 domain-containing protein</fullName>
    </recommendedName>
</protein>
<organism evidence="3 4">
    <name type="scientific">Ectothiorhodospira mobilis</name>
    <dbReference type="NCBI Taxonomy" id="195064"/>
    <lineage>
        <taxon>Bacteria</taxon>
        <taxon>Pseudomonadati</taxon>
        <taxon>Pseudomonadota</taxon>
        <taxon>Gammaproteobacteria</taxon>
        <taxon>Chromatiales</taxon>
        <taxon>Ectothiorhodospiraceae</taxon>
        <taxon>Ectothiorhodospira</taxon>
    </lineage>
</organism>
<dbReference type="Pfam" id="PF11906">
    <property type="entry name" value="DUF3426"/>
    <property type="match status" value="1"/>
</dbReference>
<feature type="region of interest" description="Disordered" evidence="1">
    <location>
        <begin position="1"/>
        <end position="39"/>
    </location>
</feature>
<dbReference type="EMBL" id="FOUO01000001">
    <property type="protein sequence ID" value="SFM24966.1"/>
    <property type="molecule type" value="Genomic_DNA"/>
</dbReference>
<keyword evidence="4" id="KW-1185">Reference proteome</keyword>
<dbReference type="Proteomes" id="UP000199556">
    <property type="component" value="Unassembled WGS sequence"/>
</dbReference>
<dbReference type="AlphaFoldDB" id="A0A1I4PBP3"/>
<dbReference type="InterPro" id="IPR021834">
    <property type="entry name" value="DUF3426"/>
</dbReference>
<feature type="compositionally biased region" description="Pro residues" evidence="1">
    <location>
        <begin position="25"/>
        <end position="37"/>
    </location>
</feature>
<dbReference type="STRING" id="195064.SAMN05421721_101129"/>
<dbReference type="RefSeq" id="WP_090483271.1">
    <property type="nucleotide sequence ID" value="NZ_FOUO01000001.1"/>
</dbReference>
<evidence type="ECO:0000313" key="4">
    <source>
        <dbReference type="Proteomes" id="UP000199556"/>
    </source>
</evidence>
<keyword evidence="2" id="KW-0812">Transmembrane</keyword>
<evidence type="ECO:0000256" key="2">
    <source>
        <dbReference type="SAM" id="Phobius"/>
    </source>
</evidence>
<evidence type="ECO:0008006" key="5">
    <source>
        <dbReference type="Google" id="ProtNLM"/>
    </source>
</evidence>
<name>A0A1I4PBP3_ECTMO</name>
<gene>
    <name evidence="3" type="ORF">SAMN05421721_101129</name>
</gene>
<proteinExistence type="predicted"/>
<dbReference type="OrthoDB" id="6717714at2"/>
<feature type="transmembrane region" description="Helical" evidence="2">
    <location>
        <begin position="60"/>
        <end position="79"/>
    </location>
</feature>
<feature type="compositionally biased region" description="Basic and acidic residues" evidence="1">
    <location>
        <begin position="7"/>
        <end position="24"/>
    </location>
</feature>
<reference evidence="3 4" key="1">
    <citation type="submission" date="2016-10" db="EMBL/GenBank/DDBJ databases">
        <authorList>
            <person name="de Groot N.N."/>
        </authorList>
    </citation>
    <scope>NUCLEOTIDE SEQUENCE [LARGE SCALE GENOMIC DNA]</scope>
    <source>
        <strain evidence="3 4">DSM 4180</strain>
    </source>
</reference>
<accession>A0A1I4PBP3</accession>
<sequence>MDPATAPHRDPAHLPVRDESRPKEAAPPPPAGPPHDAPLPRALREALEAPPSRPGTGATLAWGLACLALILLLAGQILYHERHRLLAIPALEPGVRALCRPLPCALPPPRDLAALRLTQRRIRALPERPGILEVTAVVENTAAFPQPAPVIELTLSDLQGRPVAARRFFPADYRPGEASGQPLAPGESFSLALAVQDPGAHAPAFEFRFLPGPLGGGRL</sequence>
<evidence type="ECO:0000313" key="3">
    <source>
        <dbReference type="EMBL" id="SFM24966.1"/>
    </source>
</evidence>